<keyword evidence="4 6" id="KW-1133">Transmembrane helix</keyword>
<dbReference type="InterPro" id="IPR037185">
    <property type="entry name" value="EmrE-like"/>
</dbReference>
<evidence type="ECO:0000256" key="2">
    <source>
        <dbReference type="ARBA" id="ARBA00009853"/>
    </source>
</evidence>
<evidence type="ECO:0000313" key="9">
    <source>
        <dbReference type="Proteomes" id="UP000572377"/>
    </source>
</evidence>
<evidence type="ECO:0000256" key="4">
    <source>
        <dbReference type="ARBA" id="ARBA00022989"/>
    </source>
</evidence>
<reference evidence="8 9" key="1">
    <citation type="submission" date="2020-05" db="EMBL/GenBank/DDBJ databases">
        <title>Gimesia benthica sp. nov., a novel planctomycete isolated from a deep-sea water sample of the Northwest Indian Ocean.</title>
        <authorList>
            <person name="Wang J."/>
            <person name="Ruan C."/>
            <person name="Song L."/>
            <person name="Zhu Y."/>
            <person name="Li A."/>
            <person name="Zheng X."/>
            <person name="Wang L."/>
            <person name="Lu Z."/>
            <person name="Huang Y."/>
            <person name="Du W."/>
            <person name="Zhou Y."/>
            <person name="Huang L."/>
            <person name="Dai X."/>
        </authorList>
    </citation>
    <scope>NUCLEOTIDE SEQUENCE [LARGE SCALE GENOMIC DNA]</scope>
    <source>
        <strain evidence="8 9">YYQ-30</strain>
    </source>
</reference>
<keyword evidence="5 6" id="KW-0472">Membrane</keyword>
<feature type="transmembrane region" description="Helical" evidence="6">
    <location>
        <begin position="252"/>
        <end position="270"/>
    </location>
</feature>
<dbReference type="PANTHER" id="PTHR22911:SF6">
    <property type="entry name" value="SOLUTE CARRIER FAMILY 35 MEMBER G1"/>
    <property type="match status" value="1"/>
</dbReference>
<feature type="transmembrane region" description="Helical" evidence="6">
    <location>
        <begin position="24"/>
        <end position="45"/>
    </location>
</feature>
<name>A0A849L5P8_9RHOB</name>
<dbReference type="SUPFAM" id="SSF103481">
    <property type="entry name" value="Multidrug resistance efflux transporter EmrE"/>
    <property type="match status" value="2"/>
</dbReference>
<comment type="subcellular location">
    <subcellularLocation>
        <location evidence="1">Membrane</location>
        <topology evidence="1">Multi-pass membrane protein</topology>
    </subcellularLocation>
</comment>
<feature type="transmembrane region" description="Helical" evidence="6">
    <location>
        <begin position="196"/>
        <end position="214"/>
    </location>
</feature>
<feature type="transmembrane region" description="Helical" evidence="6">
    <location>
        <begin position="115"/>
        <end position="133"/>
    </location>
</feature>
<dbReference type="Proteomes" id="UP000572377">
    <property type="component" value="Unassembled WGS sequence"/>
</dbReference>
<evidence type="ECO:0000256" key="3">
    <source>
        <dbReference type="ARBA" id="ARBA00022692"/>
    </source>
</evidence>
<feature type="transmembrane region" description="Helical" evidence="6">
    <location>
        <begin position="90"/>
        <end position="108"/>
    </location>
</feature>
<protein>
    <submittedName>
        <fullName evidence="8">DMT family transporter</fullName>
    </submittedName>
</protein>
<sequence length="287" mass="30312">MTLAMAGFGFNDAAMKTALAELPLYPAMLIRGIFTVVALFLLAWASGALRWRPQRRDAGLITLRSIAEVASTVTFLTALANMPIASTTAILQSAPLAVTLAAALFLAEPVGWKRGVALAIGFSGVLLIIRPGADSFNPYAIFAVGTVIAIVFRDLLTRQLSRGAPSLLVALVTSVVITLTGAIGSLTAPFPQVGPATLIPLAISAACLIVGYTFSVSSMRVGDIAFVAPFRYSILLWALILGVVVFGDIPDTLTLIGAALIVATGLFTFWREQRVARRAVAMRQPLR</sequence>
<evidence type="ECO:0000256" key="5">
    <source>
        <dbReference type="ARBA" id="ARBA00023136"/>
    </source>
</evidence>
<comment type="similarity">
    <text evidence="2">Belongs to the drug/metabolite transporter (DMT) superfamily. 10 TMS drug/metabolite exporter (DME) (TC 2.A.7.3) family.</text>
</comment>
<feature type="transmembrane region" description="Helical" evidence="6">
    <location>
        <begin position="139"/>
        <end position="156"/>
    </location>
</feature>
<feature type="transmembrane region" description="Helical" evidence="6">
    <location>
        <begin position="226"/>
        <end position="246"/>
    </location>
</feature>
<proteinExistence type="inferred from homology"/>
<dbReference type="EMBL" id="JABFBC010000002">
    <property type="protein sequence ID" value="NNU81583.1"/>
    <property type="molecule type" value="Genomic_DNA"/>
</dbReference>
<dbReference type="AlphaFoldDB" id="A0A849L5P8"/>
<dbReference type="Gene3D" id="1.10.3730.20">
    <property type="match status" value="1"/>
</dbReference>
<organism evidence="8 9">
    <name type="scientific">Halovulum dunhuangense</name>
    <dbReference type="NCBI Taxonomy" id="1505036"/>
    <lineage>
        <taxon>Bacteria</taxon>
        <taxon>Pseudomonadati</taxon>
        <taxon>Pseudomonadota</taxon>
        <taxon>Alphaproteobacteria</taxon>
        <taxon>Rhodobacterales</taxon>
        <taxon>Paracoccaceae</taxon>
        <taxon>Halovulum</taxon>
    </lineage>
</organism>
<accession>A0A849L5P8</accession>
<dbReference type="InterPro" id="IPR000620">
    <property type="entry name" value="EamA_dom"/>
</dbReference>
<keyword evidence="9" id="KW-1185">Reference proteome</keyword>
<feature type="domain" description="EamA" evidence="7">
    <location>
        <begin position="3"/>
        <end position="129"/>
    </location>
</feature>
<evidence type="ECO:0000259" key="7">
    <source>
        <dbReference type="Pfam" id="PF00892"/>
    </source>
</evidence>
<evidence type="ECO:0000313" key="8">
    <source>
        <dbReference type="EMBL" id="NNU81583.1"/>
    </source>
</evidence>
<keyword evidence="3 6" id="KW-0812">Transmembrane</keyword>
<gene>
    <name evidence="8" type="ORF">HMH01_14175</name>
</gene>
<feature type="transmembrane region" description="Helical" evidence="6">
    <location>
        <begin position="168"/>
        <end position="190"/>
    </location>
</feature>
<comment type="caution">
    <text evidence="8">The sequence shown here is derived from an EMBL/GenBank/DDBJ whole genome shotgun (WGS) entry which is preliminary data.</text>
</comment>
<dbReference type="PANTHER" id="PTHR22911">
    <property type="entry name" value="ACYL-MALONYL CONDENSING ENZYME-RELATED"/>
    <property type="match status" value="1"/>
</dbReference>
<dbReference type="GO" id="GO:0016020">
    <property type="term" value="C:membrane"/>
    <property type="evidence" value="ECO:0007669"/>
    <property type="project" value="UniProtKB-SubCell"/>
</dbReference>
<evidence type="ECO:0000256" key="1">
    <source>
        <dbReference type="ARBA" id="ARBA00004141"/>
    </source>
</evidence>
<dbReference type="Pfam" id="PF00892">
    <property type="entry name" value="EamA"/>
    <property type="match status" value="1"/>
</dbReference>
<evidence type="ECO:0000256" key="6">
    <source>
        <dbReference type="SAM" id="Phobius"/>
    </source>
</evidence>
<feature type="transmembrane region" description="Helical" evidence="6">
    <location>
        <begin position="66"/>
        <end position="84"/>
    </location>
</feature>